<keyword evidence="4" id="KW-1185">Reference proteome</keyword>
<organism evidence="3 4">
    <name type="scientific">Elysia marginata</name>
    <dbReference type="NCBI Taxonomy" id="1093978"/>
    <lineage>
        <taxon>Eukaryota</taxon>
        <taxon>Metazoa</taxon>
        <taxon>Spiralia</taxon>
        <taxon>Lophotrochozoa</taxon>
        <taxon>Mollusca</taxon>
        <taxon>Gastropoda</taxon>
        <taxon>Heterobranchia</taxon>
        <taxon>Euthyneura</taxon>
        <taxon>Panpulmonata</taxon>
        <taxon>Sacoglossa</taxon>
        <taxon>Placobranchoidea</taxon>
        <taxon>Plakobranchidae</taxon>
        <taxon>Elysia</taxon>
    </lineage>
</organism>
<evidence type="ECO:0000313" key="4">
    <source>
        <dbReference type="Proteomes" id="UP000762676"/>
    </source>
</evidence>
<feature type="chain" id="PRO_5043562462" description="Mutator-like transposase domain-containing protein" evidence="1">
    <location>
        <begin position="22"/>
        <end position="162"/>
    </location>
</feature>
<dbReference type="Proteomes" id="UP000762676">
    <property type="component" value="Unassembled WGS sequence"/>
</dbReference>
<accession>A0AAV4HBV2</accession>
<evidence type="ECO:0000256" key="1">
    <source>
        <dbReference type="SAM" id="SignalP"/>
    </source>
</evidence>
<reference evidence="3 4" key="1">
    <citation type="journal article" date="2021" name="Elife">
        <title>Chloroplast acquisition without the gene transfer in kleptoplastic sea slugs, Plakobranchus ocellatus.</title>
        <authorList>
            <person name="Maeda T."/>
            <person name="Takahashi S."/>
            <person name="Yoshida T."/>
            <person name="Shimamura S."/>
            <person name="Takaki Y."/>
            <person name="Nagai Y."/>
            <person name="Toyoda A."/>
            <person name="Suzuki Y."/>
            <person name="Arimoto A."/>
            <person name="Ishii H."/>
            <person name="Satoh N."/>
            <person name="Nishiyama T."/>
            <person name="Hasebe M."/>
            <person name="Maruyama T."/>
            <person name="Minagawa J."/>
            <person name="Obokata J."/>
            <person name="Shigenobu S."/>
        </authorList>
    </citation>
    <scope>NUCLEOTIDE SEQUENCE [LARGE SCALE GENOMIC DNA]</scope>
</reference>
<dbReference type="Pfam" id="PF20700">
    <property type="entry name" value="Mutator"/>
    <property type="match status" value="1"/>
</dbReference>
<dbReference type="AlphaFoldDB" id="A0AAV4HBV2"/>
<proteinExistence type="predicted"/>
<evidence type="ECO:0000259" key="2">
    <source>
        <dbReference type="Pfam" id="PF20700"/>
    </source>
</evidence>
<feature type="signal peptide" evidence="1">
    <location>
        <begin position="1"/>
        <end position="21"/>
    </location>
</feature>
<protein>
    <recommendedName>
        <fullName evidence="2">Mutator-like transposase domain-containing protein</fullName>
    </recommendedName>
</protein>
<dbReference type="InterPro" id="IPR049012">
    <property type="entry name" value="Mutator_transp_dom"/>
</dbReference>
<comment type="caution">
    <text evidence="3">The sequence shown here is derived from an EMBL/GenBank/DDBJ whole genome shotgun (WGS) entry which is preliminary data.</text>
</comment>
<dbReference type="EMBL" id="BMAT01001868">
    <property type="protein sequence ID" value="GFR94260.1"/>
    <property type="molecule type" value="Genomic_DNA"/>
</dbReference>
<name>A0AAV4HBV2_9GAST</name>
<feature type="domain" description="Mutator-like transposase" evidence="2">
    <location>
        <begin position="2"/>
        <end position="140"/>
    </location>
</feature>
<gene>
    <name evidence="3" type="ORF">ElyMa_000914100</name>
</gene>
<keyword evidence="1" id="KW-0732">Signal</keyword>
<evidence type="ECO:0000313" key="3">
    <source>
        <dbReference type="EMBL" id="GFR94260.1"/>
    </source>
</evidence>
<sequence>MHHKTFLAIIAVVHDSAVTVADRRMQRAAEVVAALTTERKPGPIEVEYPATTICFDGTWHKRGHSSNNGVDVAIDRKTGLVLDTQILSNYYQGCEVRPKPNDHNNLQWQAGHVCQRNFEGSSNAMKAETPVAIFQRSIDIQICGLVYIVAFCVMEMRNHSRK</sequence>